<feature type="signal peptide" evidence="4">
    <location>
        <begin position="1"/>
        <end position="26"/>
    </location>
</feature>
<evidence type="ECO:0000313" key="5">
    <source>
        <dbReference type="EMBL" id="TWP37455.1"/>
    </source>
</evidence>
<name>A0A563E4W8_9MICO</name>
<organism evidence="5 6">
    <name type="scientific">Leekyejoonella antrihumi</name>
    <dbReference type="NCBI Taxonomy" id="1660198"/>
    <lineage>
        <taxon>Bacteria</taxon>
        <taxon>Bacillati</taxon>
        <taxon>Actinomycetota</taxon>
        <taxon>Actinomycetes</taxon>
        <taxon>Micrococcales</taxon>
        <taxon>Dermacoccaceae</taxon>
        <taxon>Leekyejoonella</taxon>
    </lineage>
</organism>
<sequence length="440" mass="46012">MKRLRSRRRATALAVSVSMLASVGIAACGSSSGGGAGQASLTWFINPDGGGSNPKGGGQAQLAAECSTSKYKINIQLLPNSASDQQTQLLRRLAAGDSSVDLMSVDPAYVTQFAAANYFAPVPAAMVKQIKSGGTVQSSVTASTYNGKIIAVPFWANTQVLWYRKSVAKKAGLDMSKPVTWDQIIAAAQKTHTDIGVQAALYEGYSVWINALVAGAGGSIVDNPNADYQHIKMGLNSAAGRTAAQIIRKVSDTGVGGPALSSSEETQALNLFQAASSSGFLVNWPYVWAALNTPPKVPWINDVGWTEYPESVAGQPARPPFGGIELAVGRSSAHVGLAYQAAQCITSPSHQAQYMIGTGNPAAAKSVYNEPAIKKAFPGGLAALIVQSLDKAATRPLSPYWGDISTALQQRFSPPNNVTSKTPATTQQFVLKVLNGKALL</sequence>
<protein>
    <submittedName>
        <fullName evidence="5">Extracellular solute-binding protein</fullName>
    </submittedName>
</protein>
<proteinExistence type="inferred from homology"/>
<keyword evidence="6" id="KW-1185">Reference proteome</keyword>
<dbReference type="PANTHER" id="PTHR43649:SF34">
    <property type="entry name" value="ABC TRANSPORTER PERIPLASMIC-BINDING PROTEIN YCJN-RELATED"/>
    <property type="match status" value="1"/>
</dbReference>
<comment type="similarity">
    <text evidence="1">Belongs to the bacterial solute-binding protein 1 family.</text>
</comment>
<dbReference type="PROSITE" id="PS51257">
    <property type="entry name" value="PROKAR_LIPOPROTEIN"/>
    <property type="match status" value="1"/>
</dbReference>
<dbReference type="PANTHER" id="PTHR43649">
    <property type="entry name" value="ARABINOSE-BINDING PROTEIN-RELATED"/>
    <property type="match status" value="1"/>
</dbReference>
<accession>A0A563E4W8</accession>
<evidence type="ECO:0000256" key="3">
    <source>
        <dbReference type="ARBA" id="ARBA00022729"/>
    </source>
</evidence>
<keyword evidence="3 4" id="KW-0732">Signal</keyword>
<evidence type="ECO:0000256" key="4">
    <source>
        <dbReference type="SAM" id="SignalP"/>
    </source>
</evidence>
<keyword evidence="2" id="KW-0813">Transport</keyword>
<dbReference type="Pfam" id="PF01547">
    <property type="entry name" value="SBP_bac_1"/>
    <property type="match status" value="1"/>
</dbReference>
<dbReference type="EMBL" id="VCQV01000006">
    <property type="protein sequence ID" value="TWP37455.1"/>
    <property type="molecule type" value="Genomic_DNA"/>
</dbReference>
<comment type="caution">
    <text evidence="5">The sequence shown here is derived from an EMBL/GenBank/DDBJ whole genome shotgun (WGS) entry which is preliminary data.</text>
</comment>
<gene>
    <name evidence="5" type="ORF">FGL98_06630</name>
</gene>
<evidence type="ECO:0000256" key="1">
    <source>
        <dbReference type="ARBA" id="ARBA00008520"/>
    </source>
</evidence>
<dbReference type="AlphaFoldDB" id="A0A563E4W8"/>
<reference evidence="5 6" key="1">
    <citation type="submission" date="2019-05" db="EMBL/GenBank/DDBJ databases">
        <authorList>
            <person name="Lee S.D."/>
        </authorList>
    </citation>
    <scope>NUCLEOTIDE SEQUENCE [LARGE SCALE GENOMIC DNA]</scope>
    <source>
        <strain evidence="5 6">C5-26</strain>
    </source>
</reference>
<evidence type="ECO:0000256" key="2">
    <source>
        <dbReference type="ARBA" id="ARBA00022448"/>
    </source>
</evidence>
<dbReference type="OrthoDB" id="3495561at2"/>
<dbReference type="InterPro" id="IPR006059">
    <property type="entry name" value="SBP"/>
</dbReference>
<reference evidence="5 6" key="2">
    <citation type="submission" date="2019-08" db="EMBL/GenBank/DDBJ databases">
        <title>Jejuicoccus antrihumi gen. nov., sp. nov., a new member of the family Dermacoccaceae isolated from a cave.</title>
        <authorList>
            <person name="Schumann P."/>
            <person name="Kim I.S."/>
        </authorList>
    </citation>
    <scope>NUCLEOTIDE SEQUENCE [LARGE SCALE GENOMIC DNA]</scope>
    <source>
        <strain evidence="5 6">C5-26</strain>
    </source>
</reference>
<dbReference type="Gene3D" id="3.40.190.10">
    <property type="entry name" value="Periplasmic binding protein-like II"/>
    <property type="match status" value="2"/>
</dbReference>
<dbReference type="InterPro" id="IPR050490">
    <property type="entry name" value="Bact_solute-bd_prot1"/>
</dbReference>
<dbReference type="Proteomes" id="UP000320244">
    <property type="component" value="Unassembled WGS sequence"/>
</dbReference>
<evidence type="ECO:0000313" key="6">
    <source>
        <dbReference type="Proteomes" id="UP000320244"/>
    </source>
</evidence>
<feature type="chain" id="PRO_5021700213" evidence="4">
    <location>
        <begin position="27"/>
        <end position="440"/>
    </location>
</feature>
<dbReference type="SUPFAM" id="SSF53850">
    <property type="entry name" value="Periplasmic binding protein-like II"/>
    <property type="match status" value="1"/>
</dbReference>